<evidence type="ECO:0000313" key="3">
    <source>
        <dbReference type="EMBL" id="CAD2199565.1"/>
    </source>
</evidence>
<evidence type="ECO:0000256" key="1">
    <source>
        <dbReference type="SAM" id="SignalP"/>
    </source>
</evidence>
<dbReference type="AlphaFoldDB" id="A0A6V7VS96"/>
<dbReference type="Proteomes" id="UP000580250">
    <property type="component" value="Unassembled WGS sequence"/>
</dbReference>
<proteinExistence type="predicted"/>
<comment type="caution">
    <text evidence="2">The sequence shown here is derived from an EMBL/GenBank/DDBJ whole genome shotgun (WGS) entry which is preliminary data.</text>
</comment>
<evidence type="ECO:0000313" key="2">
    <source>
        <dbReference type="EMBL" id="CAD2177830.1"/>
    </source>
</evidence>
<sequence>MLLIVILINSLSYANGDNTLQIERSLTSNSVIDTAANAIATASSATSDMLLSLKNVGLNSSIFLKALVPIGSMVVKEFNPEPNSLVYRELMQFKQKTENIWNGAL</sequence>
<protein>
    <submittedName>
        <fullName evidence="2">Uncharacterized protein</fullName>
    </submittedName>
</protein>
<keyword evidence="1" id="KW-0732">Signal</keyword>
<dbReference type="EMBL" id="CAJEWN010000306">
    <property type="protein sequence ID" value="CAD2177830.1"/>
    <property type="molecule type" value="Genomic_DNA"/>
</dbReference>
<evidence type="ECO:0000313" key="4">
    <source>
        <dbReference type="Proteomes" id="UP000580250"/>
    </source>
</evidence>
<feature type="signal peptide" evidence="1">
    <location>
        <begin position="1"/>
        <end position="16"/>
    </location>
</feature>
<organism evidence="2 4">
    <name type="scientific">Meloidogyne enterolobii</name>
    <name type="common">Root-knot nematode worm</name>
    <name type="synonym">Meloidogyne mayaguensis</name>
    <dbReference type="NCBI Taxonomy" id="390850"/>
    <lineage>
        <taxon>Eukaryota</taxon>
        <taxon>Metazoa</taxon>
        <taxon>Ecdysozoa</taxon>
        <taxon>Nematoda</taxon>
        <taxon>Chromadorea</taxon>
        <taxon>Rhabditida</taxon>
        <taxon>Tylenchina</taxon>
        <taxon>Tylenchomorpha</taxon>
        <taxon>Tylenchoidea</taxon>
        <taxon>Meloidogynidae</taxon>
        <taxon>Meloidogyninae</taxon>
        <taxon>Meloidogyne</taxon>
    </lineage>
</organism>
<accession>A0A6V7VS96</accession>
<dbReference type="EMBL" id="CAJEWN010001714">
    <property type="protein sequence ID" value="CAD2199565.1"/>
    <property type="molecule type" value="Genomic_DNA"/>
</dbReference>
<reference evidence="2 4" key="1">
    <citation type="submission" date="2020-08" db="EMBL/GenBank/DDBJ databases">
        <authorList>
            <person name="Koutsovoulos G."/>
            <person name="Danchin GJ E."/>
        </authorList>
    </citation>
    <scope>NUCLEOTIDE SEQUENCE [LARGE SCALE GENOMIC DNA]</scope>
</reference>
<feature type="chain" id="PRO_5036193712" evidence="1">
    <location>
        <begin position="17"/>
        <end position="105"/>
    </location>
</feature>
<name>A0A6V7VS96_MELEN</name>
<gene>
    <name evidence="2" type="ORF">MENT_LOCUS29727</name>
    <name evidence="3" type="ORF">MENT_LOCUS52969</name>
</gene>